<evidence type="ECO:0000313" key="1">
    <source>
        <dbReference type="EMBL" id="EGU68758.1"/>
    </source>
</evidence>
<proteinExistence type="predicted"/>
<reference evidence="1 2" key="1">
    <citation type="submission" date="2011-05" db="EMBL/GenBank/DDBJ databases">
        <authorList>
            <person name="Durkin A.S."/>
            <person name="McCorrison J."/>
            <person name="Torralba M."/>
            <person name="Gillis M."/>
            <person name="Methe B."/>
            <person name="Sutton G."/>
            <person name="Nelson K.E."/>
        </authorList>
    </citation>
    <scope>NUCLEOTIDE SEQUENCE [LARGE SCALE GENOMIC DNA]</scope>
    <source>
        <strain evidence="1 2">ATCC 51100</strain>
    </source>
</reference>
<accession>A0AAV3EGT1</accession>
<dbReference type="Proteomes" id="UP000004274">
    <property type="component" value="Unassembled WGS sequence"/>
</dbReference>
<dbReference type="AlphaFoldDB" id="A0AAV3EGT1"/>
<organism evidence="1 2">
    <name type="scientific">Streptococcus cristatus ATCC 51100</name>
    <dbReference type="NCBI Taxonomy" id="889201"/>
    <lineage>
        <taxon>Bacteria</taxon>
        <taxon>Bacillati</taxon>
        <taxon>Bacillota</taxon>
        <taxon>Bacilli</taxon>
        <taxon>Lactobacillales</taxon>
        <taxon>Streptococcaceae</taxon>
        <taxon>Streptococcus</taxon>
    </lineage>
</organism>
<gene>
    <name evidence="1" type="ORF">HMPREF9960_0056</name>
</gene>
<comment type="caution">
    <text evidence="1">The sequence shown here is derived from an EMBL/GenBank/DDBJ whole genome shotgun (WGS) entry which is preliminary data.</text>
</comment>
<protein>
    <submittedName>
        <fullName evidence="1">Uncharacterized protein</fullName>
    </submittedName>
</protein>
<dbReference type="EMBL" id="AFUE01000004">
    <property type="protein sequence ID" value="EGU68758.1"/>
    <property type="molecule type" value="Genomic_DNA"/>
</dbReference>
<name>A0AAV3EGT1_STRCR</name>
<evidence type="ECO:0000313" key="2">
    <source>
        <dbReference type="Proteomes" id="UP000004274"/>
    </source>
</evidence>
<sequence length="40" mass="4986">MAFFYKVTENPFFFFLSRLLKSYFPNFSYKQGILKEFLLY</sequence>